<sequence>MAFEKNEISEADRIMKKYDTHDPFLIAKKANITVLEADMGNITYAIRNHYKRTDIITLNQTINFAWKNFVLAHELGHCYLHHGFSTTFYRNTPSSGMINWAEKEASTFAMEILDSQLREEDSYYQLTPFEKLDHLGLPYSLEDYLV</sequence>
<reference evidence="3" key="1">
    <citation type="submission" date="2024-06" db="EMBL/GenBank/DDBJ databases">
        <authorList>
            <person name="Chang H.C."/>
            <person name="Mun S.Y."/>
        </authorList>
    </citation>
    <scope>NUCLEOTIDE SEQUENCE [LARGE SCALE GENOMIC DNA]</scope>
    <source>
        <strain evidence="3">KT1</strain>
    </source>
</reference>
<dbReference type="Proteomes" id="UP001302696">
    <property type="component" value="Chromosome"/>
</dbReference>
<keyword evidence="3" id="KW-1185">Reference proteome</keyword>
<gene>
    <name evidence="2" type="ORF">N6G96_07410</name>
</gene>
<name>A0ABZ0Q2D8_9LACO</name>
<organism evidence="2 3">
    <name type="scientific">Pediococcus inopinatus</name>
    <dbReference type="NCBI Taxonomy" id="114090"/>
    <lineage>
        <taxon>Bacteria</taxon>
        <taxon>Bacillati</taxon>
        <taxon>Bacillota</taxon>
        <taxon>Bacilli</taxon>
        <taxon>Lactobacillales</taxon>
        <taxon>Lactobacillaceae</taxon>
        <taxon>Pediococcus</taxon>
    </lineage>
</organism>
<evidence type="ECO:0000313" key="3">
    <source>
        <dbReference type="Proteomes" id="UP001302696"/>
    </source>
</evidence>
<dbReference type="InterPro" id="IPR010359">
    <property type="entry name" value="IrrE_HExxH"/>
</dbReference>
<evidence type="ECO:0000259" key="1">
    <source>
        <dbReference type="Pfam" id="PF06114"/>
    </source>
</evidence>
<protein>
    <submittedName>
        <fullName evidence="2">ImmA/IrrE family metallo-endopeptidase</fullName>
    </submittedName>
</protein>
<feature type="domain" description="IrrE N-terminal-like" evidence="1">
    <location>
        <begin position="27"/>
        <end position="112"/>
    </location>
</feature>
<dbReference type="RefSeq" id="WP_057773644.1">
    <property type="nucleotide sequence ID" value="NZ_CP019981.1"/>
</dbReference>
<dbReference type="EMBL" id="CP104778">
    <property type="protein sequence ID" value="WPC21116.1"/>
    <property type="molecule type" value="Genomic_DNA"/>
</dbReference>
<dbReference type="Pfam" id="PF06114">
    <property type="entry name" value="Peptidase_M78"/>
    <property type="match status" value="1"/>
</dbReference>
<evidence type="ECO:0000313" key="2">
    <source>
        <dbReference type="EMBL" id="WPC21116.1"/>
    </source>
</evidence>
<accession>A0ABZ0Q2D8</accession>
<proteinExistence type="predicted"/>
<dbReference type="Gene3D" id="1.10.10.2910">
    <property type="match status" value="1"/>
</dbReference>